<evidence type="ECO:0000313" key="3">
    <source>
        <dbReference type="EMBL" id="MBP2417172.1"/>
    </source>
</evidence>
<keyword evidence="2" id="KW-0812">Transmembrane</keyword>
<comment type="caution">
    <text evidence="3">The sequence shown here is derived from an EMBL/GenBank/DDBJ whole genome shotgun (WGS) entry which is preliminary data.</text>
</comment>
<dbReference type="PANTHER" id="PTHR41771">
    <property type="entry name" value="MEMBRANE PROTEIN-RELATED"/>
    <property type="match status" value="1"/>
</dbReference>
<feature type="transmembrane region" description="Helical" evidence="2">
    <location>
        <begin position="33"/>
        <end position="53"/>
    </location>
</feature>
<protein>
    <submittedName>
        <fullName evidence="3">Membrane protein</fullName>
    </submittedName>
</protein>
<accession>A0ABS4Z800</accession>
<name>A0ABS4Z800_9ACTN</name>
<dbReference type="InterPro" id="IPR012507">
    <property type="entry name" value="YibE_F"/>
</dbReference>
<sequence length="583" mass="61017">MAHTHSRPARPGGGQLALVDADELRRHRRALRMLVVVLIPLAVWTLVGLIALWPGDISEQVNSDVAGYSVPGVTYPTARITAVEQISCEGLSGSTPGIDDSRCANITAQLLEGDDEGLSATVPLTDALYSSGVEVGQKIKLIRIPPADGQPSQFQFSDFERRTPLVLLTLAFVAVVVAVARWRGFASLVGLGFAGFILVKFMFPALVAGENPILIGLIGSSAIMFVVLYAAHGFSARTTTALVGTLFGLILIALLGWGATRWAHLTGVAAEDDYVLAAAAPNLSLTSVVMCGIILAGLGVLNDVTITQASAVWELADGQDPDGEGRSQRRLFSRAMRIGRDHIASTIYTIAFATAGASLSVLLLIAVYNRPLLQVLQTEQFAGEVIRTLVGSIGLVLAVPLTTAVGVAVVRASDRGSSLGAGRRRDRVEEFEDLEPVPAADRTRDRADEGDDASDDPAAERPGRDRAERDGAGRDRSAADGAGPTTAGTADVPATPAPAPTPSASTRSASTPSGSTPSRGDGSGAARDDAPAAGTGAPAARSEAETEARWRRWRRQKPEDDFGFSDLRDPDEKGAGPGGRPGR</sequence>
<proteinExistence type="predicted"/>
<evidence type="ECO:0000256" key="2">
    <source>
        <dbReference type="SAM" id="Phobius"/>
    </source>
</evidence>
<feature type="transmembrane region" description="Helical" evidence="2">
    <location>
        <begin position="213"/>
        <end position="231"/>
    </location>
</feature>
<dbReference type="PANTHER" id="PTHR41771:SF1">
    <property type="entry name" value="MEMBRANE PROTEIN"/>
    <property type="match status" value="1"/>
</dbReference>
<keyword evidence="2" id="KW-0472">Membrane</keyword>
<gene>
    <name evidence="3" type="ORF">JOF54_002094</name>
</gene>
<feature type="compositionally biased region" description="Basic and acidic residues" evidence="1">
    <location>
        <begin position="542"/>
        <end position="574"/>
    </location>
</feature>
<feature type="compositionally biased region" description="Basic and acidic residues" evidence="1">
    <location>
        <begin position="458"/>
        <end position="478"/>
    </location>
</feature>
<feature type="region of interest" description="Disordered" evidence="1">
    <location>
        <begin position="415"/>
        <end position="583"/>
    </location>
</feature>
<dbReference type="RefSeq" id="WP_307804041.1">
    <property type="nucleotide sequence ID" value="NZ_BAAAMH010000009.1"/>
</dbReference>
<dbReference type="EMBL" id="JAGIOB010000001">
    <property type="protein sequence ID" value="MBP2417172.1"/>
    <property type="molecule type" value="Genomic_DNA"/>
</dbReference>
<feature type="compositionally biased region" description="Low complexity" evidence="1">
    <location>
        <begin position="502"/>
        <end position="520"/>
    </location>
</feature>
<dbReference type="Proteomes" id="UP000758168">
    <property type="component" value="Unassembled WGS sequence"/>
</dbReference>
<feature type="transmembrane region" description="Helical" evidence="2">
    <location>
        <begin position="187"/>
        <end position="207"/>
    </location>
</feature>
<keyword evidence="4" id="KW-1185">Reference proteome</keyword>
<evidence type="ECO:0000313" key="4">
    <source>
        <dbReference type="Proteomes" id="UP000758168"/>
    </source>
</evidence>
<feature type="compositionally biased region" description="Acidic residues" evidence="1">
    <location>
        <begin position="448"/>
        <end position="457"/>
    </location>
</feature>
<reference evidence="3 4" key="1">
    <citation type="submission" date="2021-03" db="EMBL/GenBank/DDBJ databases">
        <title>Sequencing the genomes of 1000 actinobacteria strains.</title>
        <authorList>
            <person name="Klenk H.-P."/>
        </authorList>
    </citation>
    <scope>NUCLEOTIDE SEQUENCE [LARGE SCALE GENOMIC DNA]</scope>
    <source>
        <strain evidence="3 4">DSM 12936</strain>
    </source>
</reference>
<feature type="transmembrane region" description="Helical" evidence="2">
    <location>
        <begin position="279"/>
        <end position="301"/>
    </location>
</feature>
<feature type="transmembrane region" description="Helical" evidence="2">
    <location>
        <begin position="343"/>
        <end position="368"/>
    </location>
</feature>
<feature type="transmembrane region" description="Helical" evidence="2">
    <location>
        <begin position="163"/>
        <end position="180"/>
    </location>
</feature>
<organism evidence="3 4">
    <name type="scientific">Microlunatus capsulatus</name>
    <dbReference type="NCBI Taxonomy" id="99117"/>
    <lineage>
        <taxon>Bacteria</taxon>
        <taxon>Bacillati</taxon>
        <taxon>Actinomycetota</taxon>
        <taxon>Actinomycetes</taxon>
        <taxon>Propionibacteriales</taxon>
        <taxon>Propionibacteriaceae</taxon>
        <taxon>Microlunatus</taxon>
    </lineage>
</organism>
<feature type="compositionally biased region" description="Low complexity" evidence="1">
    <location>
        <begin position="479"/>
        <end position="494"/>
    </location>
</feature>
<feature type="transmembrane region" description="Helical" evidence="2">
    <location>
        <begin position="388"/>
        <end position="410"/>
    </location>
</feature>
<dbReference type="Pfam" id="PF07907">
    <property type="entry name" value="YibE_F"/>
    <property type="match status" value="1"/>
</dbReference>
<evidence type="ECO:0000256" key="1">
    <source>
        <dbReference type="SAM" id="MobiDB-lite"/>
    </source>
</evidence>
<feature type="compositionally biased region" description="Low complexity" evidence="1">
    <location>
        <begin position="531"/>
        <end position="541"/>
    </location>
</feature>
<keyword evidence="2" id="KW-1133">Transmembrane helix</keyword>
<feature type="transmembrane region" description="Helical" evidence="2">
    <location>
        <begin position="238"/>
        <end position="259"/>
    </location>
</feature>